<evidence type="ECO:0000313" key="5">
    <source>
        <dbReference type="Proteomes" id="UP000198915"/>
    </source>
</evidence>
<dbReference type="STRING" id="1884381.SAMN05518846_12343"/>
<evidence type="ECO:0000256" key="2">
    <source>
        <dbReference type="ARBA" id="ARBA00023002"/>
    </source>
</evidence>
<dbReference type="AlphaFoldDB" id="A0A1I4DDE8"/>
<dbReference type="EMBL" id="FORT01000023">
    <property type="protein sequence ID" value="SFK90116.1"/>
    <property type="molecule type" value="Genomic_DNA"/>
</dbReference>
<proteinExistence type="predicted"/>
<dbReference type="Gene3D" id="3.20.20.70">
    <property type="entry name" value="Aldolase class I"/>
    <property type="match status" value="1"/>
</dbReference>
<dbReference type="GO" id="GO:0010181">
    <property type="term" value="F:FMN binding"/>
    <property type="evidence" value="ECO:0007669"/>
    <property type="project" value="InterPro"/>
</dbReference>
<dbReference type="InterPro" id="IPR001155">
    <property type="entry name" value="OxRdtase_FMN_N"/>
</dbReference>
<organism evidence="4 5">
    <name type="scientific">Brevibacillus centrosporus</name>
    <dbReference type="NCBI Taxonomy" id="54910"/>
    <lineage>
        <taxon>Bacteria</taxon>
        <taxon>Bacillati</taxon>
        <taxon>Bacillota</taxon>
        <taxon>Bacilli</taxon>
        <taxon>Bacillales</taxon>
        <taxon>Paenibacillaceae</taxon>
        <taxon>Brevibacillus</taxon>
    </lineage>
</organism>
<dbReference type="InterPro" id="IPR051799">
    <property type="entry name" value="NADH_flavin_oxidoreductase"/>
</dbReference>
<dbReference type="Pfam" id="PF00724">
    <property type="entry name" value="Oxidored_FMN"/>
    <property type="match status" value="1"/>
</dbReference>
<keyword evidence="5" id="KW-1185">Reference proteome</keyword>
<dbReference type="InterPro" id="IPR013785">
    <property type="entry name" value="Aldolase_TIM"/>
</dbReference>
<keyword evidence="2" id="KW-0560">Oxidoreductase</keyword>
<sequence length="372" mass="40969">MTTSTQQKFSRLFTDIRIGHLTLKNRIGLAPMTRVSATEDGQATQIMIDYYKSYAQGGFGFLITEGAYPDETYSQGYLNQSGIANEKHIAAWRKITEAVHQSGSKIIVQLMHAGAQSQGNRYKSEIIAPSHVRAKGEQLPFYVGEGPYKNPKPMTKADIQEVVRSFAEAAKRAKAAGFDGVEIHGANGYLLDEYLTDYMNQRTDEYGGSTENRVRILIEVANAVREAVGTDFVVGIRISQGKVSDYHHKWAGAEKDAEIIFSSLSRVGLDYIHVTEYDATQPAFEGTDHTLAALAKKFSKVPVIANGNLEDPEKAEQLLIRGEADLITLGKGALANHDWPKRVAAGQPLREFNPEILGPKANIKDQELIING</sequence>
<keyword evidence="1" id="KW-0285">Flavoprotein</keyword>
<reference evidence="5" key="1">
    <citation type="submission" date="2016-10" db="EMBL/GenBank/DDBJ databases">
        <authorList>
            <person name="Varghese N."/>
            <person name="Submissions S."/>
        </authorList>
    </citation>
    <scope>NUCLEOTIDE SEQUENCE [LARGE SCALE GENOMIC DNA]</scope>
    <source>
        <strain evidence="5">OK042</strain>
    </source>
</reference>
<dbReference type="PANTHER" id="PTHR43656:SF2">
    <property type="entry name" value="BINDING OXIDOREDUCTASE, PUTATIVE (AFU_ORTHOLOGUE AFUA_2G08260)-RELATED"/>
    <property type="match status" value="1"/>
</dbReference>
<gene>
    <name evidence="4" type="ORF">SAMN05518846_12343</name>
</gene>
<evidence type="ECO:0000313" key="4">
    <source>
        <dbReference type="EMBL" id="SFK90116.1"/>
    </source>
</evidence>
<evidence type="ECO:0000256" key="1">
    <source>
        <dbReference type="ARBA" id="ARBA00022630"/>
    </source>
</evidence>
<dbReference type="PANTHER" id="PTHR43656">
    <property type="entry name" value="BINDING OXIDOREDUCTASE, PUTATIVE (AFU_ORTHOLOGUE AFUA_2G08260)-RELATED"/>
    <property type="match status" value="1"/>
</dbReference>
<protein>
    <submittedName>
        <fullName evidence="4">2,4-dienoyl-CoA reductase</fullName>
    </submittedName>
</protein>
<name>A0A1I4DDE8_9BACL</name>
<dbReference type="GO" id="GO:0016491">
    <property type="term" value="F:oxidoreductase activity"/>
    <property type="evidence" value="ECO:0007669"/>
    <property type="project" value="UniProtKB-KW"/>
</dbReference>
<feature type="domain" description="NADH:flavin oxidoreductase/NADH oxidase N-terminal" evidence="3">
    <location>
        <begin position="12"/>
        <end position="348"/>
    </location>
</feature>
<dbReference type="SUPFAM" id="SSF51395">
    <property type="entry name" value="FMN-linked oxidoreductases"/>
    <property type="match status" value="1"/>
</dbReference>
<dbReference type="CDD" id="cd02803">
    <property type="entry name" value="OYE_like_FMN_family"/>
    <property type="match status" value="1"/>
</dbReference>
<accession>A0A1I4DDE8</accession>
<evidence type="ECO:0000259" key="3">
    <source>
        <dbReference type="Pfam" id="PF00724"/>
    </source>
</evidence>
<dbReference type="RefSeq" id="WP_220388424.1">
    <property type="nucleotide sequence ID" value="NZ_FORT01000023.1"/>
</dbReference>
<dbReference type="Proteomes" id="UP000198915">
    <property type="component" value="Unassembled WGS sequence"/>
</dbReference>